<feature type="transmembrane region" description="Helical" evidence="5">
    <location>
        <begin position="107"/>
        <end position="128"/>
    </location>
</feature>
<evidence type="ECO:0000313" key="8">
    <source>
        <dbReference type="Proteomes" id="UP000070444"/>
    </source>
</evidence>
<dbReference type="InterPro" id="IPR020846">
    <property type="entry name" value="MFS_dom"/>
</dbReference>
<name>A0A137PAC5_CONC2</name>
<feature type="transmembrane region" description="Helical" evidence="5">
    <location>
        <begin position="237"/>
        <end position="259"/>
    </location>
</feature>
<keyword evidence="8" id="KW-1185">Reference proteome</keyword>
<evidence type="ECO:0000256" key="2">
    <source>
        <dbReference type="ARBA" id="ARBA00022692"/>
    </source>
</evidence>
<feature type="domain" description="Major facilitator superfamily (MFS) profile" evidence="6">
    <location>
        <begin position="1"/>
        <end position="264"/>
    </location>
</feature>
<dbReference type="AlphaFoldDB" id="A0A137PAC5"/>
<dbReference type="Proteomes" id="UP000070444">
    <property type="component" value="Unassembled WGS sequence"/>
</dbReference>
<dbReference type="OMA" id="GYWCTVA"/>
<sequence length="275" mass="30332">MENKIDTIMDEIPQRNSNSALTRRQQALAEIDNAKFGWFHIKACIVSGASWSDFCQHFGKWENFKVLMGTSVTWFALDVAFYGLNLNNPVILKNIGYVDKSTPFQNVWTAACGAAIIALLGTVPGYWVTVFTIDRLGRKTIQYIGFVALTIAFAILGFAFHQILNTSLVLFIIIFTIANFFTNFGPNTTTFIVPGEVFPTRYRSTAHGISAASGKLGAIVSQVGFSAMKDIGGADAFVPQLIQIFALFMLIGTGFTYFIPETKGKSLEELANEEF</sequence>
<dbReference type="GO" id="GO:0022857">
    <property type="term" value="F:transmembrane transporter activity"/>
    <property type="evidence" value="ECO:0007669"/>
    <property type="project" value="InterPro"/>
</dbReference>
<dbReference type="OrthoDB" id="433512at2759"/>
<dbReference type="PROSITE" id="PS00216">
    <property type="entry name" value="SUGAR_TRANSPORT_1"/>
    <property type="match status" value="1"/>
</dbReference>
<evidence type="ECO:0000256" key="3">
    <source>
        <dbReference type="ARBA" id="ARBA00022989"/>
    </source>
</evidence>
<dbReference type="STRING" id="796925.A0A137PAC5"/>
<evidence type="ECO:0000259" key="6">
    <source>
        <dbReference type="PROSITE" id="PS50850"/>
    </source>
</evidence>
<dbReference type="SUPFAM" id="SSF103473">
    <property type="entry name" value="MFS general substrate transporter"/>
    <property type="match status" value="1"/>
</dbReference>
<reference evidence="7 8" key="1">
    <citation type="journal article" date="2015" name="Genome Biol. Evol.">
        <title>Phylogenomic analyses indicate that early fungi evolved digesting cell walls of algal ancestors of land plants.</title>
        <authorList>
            <person name="Chang Y."/>
            <person name="Wang S."/>
            <person name="Sekimoto S."/>
            <person name="Aerts A.L."/>
            <person name="Choi C."/>
            <person name="Clum A."/>
            <person name="LaButti K.M."/>
            <person name="Lindquist E.A."/>
            <person name="Yee Ngan C."/>
            <person name="Ohm R.A."/>
            <person name="Salamov A.A."/>
            <person name="Grigoriev I.V."/>
            <person name="Spatafora J.W."/>
            <person name="Berbee M.L."/>
        </authorList>
    </citation>
    <scope>NUCLEOTIDE SEQUENCE [LARGE SCALE GENOMIC DNA]</scope>
    <source>
        <strain evidence="7 8">NRRL 28638</strain>
    </source>
</reference>
<feature type="transmembrane region" description="Helical" evidence="5">
    <location>
        <begin position="66"/>
        <end position="84"/>
    </location>
</feature>
<protein>
    <submittedName>
        <fullName evidence="7">MFS general substrate transporter</fullName>
    </submittedName>
</protein>
<keyword evidence="4 5" id="KW-0472">Membrane</keyword>
<dbReference type="PANTHER" id="PTHR24064">
    <property type="entry name" value="SOLUTE CARRIER FAMILY 22 MEMBER"/>
    <property type="match status" value="1"/>
</dbReference>
<dbReference type="Pfam" id="PF00083">
    <property type="entry name" value="Sugar_tr"/>
    <property type="match status" value="1"/>
</dbReference>
<organism evidence="7 8">
    <name type="scientific">Conidiobolus coronatus (strain ATCC 28846 / CBS 209.66 / NRRL 28638)</name>
    <name type="common">Delacroixia coronata</name>
    <dbReference type="NCBI Taxonomy" id="796925"/>
    <lineage>
        <taxon>Eukaryota</taxon>
        <taxon>Fungi</taxon>
        <taxon>Fungi incertae sedis</taxon>
        <taxon>Zoopagomycota</taxon>
        <taxon>Entomophthoromycotina</taxon>
        <taxon>Entomophthoromycetes</taxon>
        <taxon>Entomophthorales</taxon>
        <taxon>Ancylistaceae</taxon>
        <taxon>Conidiobolus</taxon>
    </lineage>
</organism>
<dbReference type="Gene3D" id="1.20.1250.20">
    <property type="entry name" value="MFS general substrate transporter like domains"/>
    <property type="match status" value="1"/>
</dbReference>
<keyword evidence="2 5" id="KW-0812">Transmembrane</keyword>
<evidence type="ECO:0000256" key="4">
    <source>
        <dbReference type="ARBA" id="ARBA00023136"/>
    </source>
</evidence>
<evidence type="ECO:0000313" key="7">
    <source>
        <dbReference type="EMBL" id="KXN71963.1"/>
    </source>
</evidence>
<feature type="transmembrane region" description="Helical" evidence="5">
    <location>
        <begin position="166"/>
        <end position="185"/>
    </location>
</feature>
<evidence type="ECO:0000256" key="5">
    <source>
        <dbReference type="SAM" id="Phobius"/>
    </source>
</evidence>
<dbReference type="PROSITE" id="PS50850">
    <property type="entry name" value="MFS"/>
    <property type="match status" value="1"/>
</dbReference>
<comment type="subcellular location">
    <subcellularLocation>
        <location evidence="1">Membrane</location>
        <topology evidence="1">Multi-pass membrane protein</topology>
    </subcellularLocation>
</comment>
<dbReference type="InterPro" id="IPR005828">
    <property type="entry name" value="MFS_sugar_transport-like"/>
</dbReference>
<proteinExistence type="predicted"/>
<accession>A0A137PAC5</accession>
<keyword evidence="3 5" id="KW-1133">Transmembrane helix</keyword>
<dbReference type="InterPro" id="IPR036259">
    <property type="entry name" value="MFS_trans_sf"/>
</dbReference>
<evidence type="ECO:0000256" key="1">
    <source>
        <dbReference type="ARBA" id="ARBA00004141"/>
    </source>
</evidence>
<dbReference type="GO" id="GO:0016020">
    <property type="term" value="C:membrane"/>
    <property type="evidence" value="ECO:0007669"/>
    <property type="project" value="UniProtKB-SubCell"/>
</dbReference>
<dbReference type="EMBL" id="KQ964463">
    <property type="protein sequence ID" value="KXN71963.1"/>
    <property type="molecule type" value="Genomic_DNA"/>
</dbReference>
<dbReference type="InterPro" id="IPR005829">
    <property type="entry name" value="Sugar_transporter_CS"/>
</dbReference>
<gene>
    <name evidence="7" type="ORF">CONCODRAFT_169394</name>
</gene>
<feature type="transmembrane region" description="Helical" evidence="5">
    <location>
        <begin position="140"/>
        <end position="160"/>
    </location>
</feature>